<gene>
    <name evidence="1" type="ORF">GCM10023091_03480</name>
</gene>
<keyword evidence="2" id="KW-1185">Reference proteome</keyword>
<dbReference type="EMBL" id="BAABEY010000002">
    <property type="protein sequence ID" value="GAA4432004.1"/>
    <property type="molecule type" value="Genomic_DNA"/>
</dbReference>
<name>A0ABP8LLG3_9BACT</name>
<organism evidence="1 2">
    <name type="scientific">Ravibacter arvi</name>
    <dbReference type="NCBI Taxonomy" id="2051041"/>
    <lineage>
        <taxon>Bacteria</taxon>
        <taxon>Pseudomonadati</taxon>
        <taxon>Bacteroidota</taxon>
        <taxon>Cytophagia</taxon>
        <taxon>Cytophagales</taxon>
        <taxon>Spirosomataceae</taxon>
        <taxon>Ravibacter</taxon>
    </lineage>
</organism>
<reference evidence="2" key="1">
    <citation type="journal article" date="2019" name="Int. J. Syst. Evol. Microbiol.">
        <title>The Global Catalogue of Microorganisms (GCM) 10K type strain sequencing project: providing services to taxonomists for standard genome sequencing and annotation.</title>
        <authorList>
            <consortium name="The Broad Institute Genomics Platform"/>
            <consortium name="The Broad Institute Genome Sequencing Center for Infectious Disease"/>
            <person name="Wu L."/>
            <person name="Ma J."/>
        </authorList>
    </citation>
    <scope>NUCLEOTIDE SEQUENCE [LARGE SCALE GENOMIC DNA]</scope>
    <source>
        <strain evidence="2">JCM 31920</strain>
    </source>
</reference>
<accession>A0ABP8LLG3</accession>
<evidence type="ECO:0000313" key="1">
    <source>
        <dbReference type="EMBL" id="GAA4432004.1"/>
    </source>
</evidence>
<dbReference type="Proteomes" id="UP001501508">
    <property type="component" value="Unassembled WGS sequence"/>
</dbReference>
<proteinExistence type="predicted"/>
<protein>
    <submittedName>
        <fullName evidence="1">Uncharacterized protein</fullName>
    </submittedName>
</protein>
<sequence length="93" mass="10210">MVQIKKDLSVPVLAVLSEMPSGHVHKIKRKKNKTKPFMAFLSFLIRKPSNGGSISAASGGLAGSREFTNKVVFIRVFCTTNLQMPDNGTHGFY</sequence>
<comment type="caution">
    <text evidence="1">The sequence shown here is derived from an EMBL/GenBank/DDBJ whole genome shotgun (WGS) entry which is preliminary data.</text>
</comment>
<evidence type="ECO:0000313" key="2">
    <source>
        <dbReference type="Proteomes" id="UP001501508"/>
    </source>
</evidence>